<keyword evidence="1" id="KW-0472">Membrane</keyword>
<evidence type="ECO:0000256" key="1">
    <source>
        <dbReference type="SAM" id="Phobius"/>
    </source>
</evidence>
<feature type="transmembrane region" description="Helical" evidence="1">
    <location>
        <begin position="7"/>
        <end position="27"/>
    </location>
</feature>
<protein>
    <submittedName>
        <fullName evidence="2">Uncharacterized protein</fullName>
    </submittedName>
</protein>
<organism evidence="2 3">
    <name type="scientific">Rhodocollybia butyracea</name>
    <dbReference type="NCBI Taxonomy" id="206335"/>
    <lineage>
        <taxon>Eukaryota</taxon>
        <taxon>Fungi</taxon>
        <taxon>Dikarya</taxon>
        <taxon>Basidiomycota</taxon>
        <taxon>Agaricomycotina</taxon>
        <taxon>Agaricomycetes</taxon>
        <taxon>Agaricomycetidae</taxon>
        <taxon>Agaricales</taxon>
        <taxon>Marasmiineae</taxon>
        <taxon>Omphalotaceae</taxon>
        <taxon>Rhodocollybia</taxon>
    </lineage>
</organism>
<dbReference type="EMBL" id="JADNRY010000283">
    <property type="protein sequence ID" value="KAF9059727.1"/>
    <property type="molecule type" value="Genomic_DNA"/>
</dbReference>
<feature type="transmembrane region" description="Helical" evidence="1">
    <location>
        <begin position="39"/>
        <end position="57"/>
    </location>
</feature>
<keyword evidence="3" id="KW-1185">Reference proteome</keyword>
<reference evidence="2" key="1">
    <citation type="submission" date="2020-11" db="EMBL/GenBank/DDBJ databases">
        <authorList>
            <consortium name="DOE Joint Genome Institute"/>
            <person name="Ahrendt S."/>
            <person name="Riley R."/>
            <person name="Andreopoulos W."/>
            <person name="Labutti K."/>
            <person name="Pangilinan J."/>
            <person name="Ruiz-Duenas F.J."/>
            <person name="Barrasa J.M."/>
            <person name="Sanchez-Garcia M."/>
            <person name="Camarero S."/>
            <person name="Miyauchi S."/>
            <person name="Serrano A."/>
            <person name="Linde D."/>
            <person name="Babiker R."/>
            <person name="Drula E."/>
            <person name="Ayuso-Fernandez I."/>
            <person name="Pacheco R."/>
            <person name="Padilla G."/>
            <person name="Ferreira P."/>
            <person name="Barriuso J."/>
            <person name="Kellner H."/>
            <person name="Castanera R."/>
            <person name="Alfaro M."/>
            <person name="Ramirez L."/>
            <person name="Pisabarro A.G."/>
            <person name="Kuo A."/>
            <person name="Tritt A."/>
            <person name="Lipzen A."/>
            <person name="He G."/>
            <person name="Yan M."/>
            <person name="Ng V."/>
            <person name="Cullen D."/>
            <person name="Martin F."/>
            <person name="Rosso M.-N."/>
            <person name="Henrissat B."/>
            <person name="Hibbett D."/>
            <person name="Martinez A.T."/>
            <person name="Grigoriev I.V."/>
        </authorList>
    </citation>
    <scope>NUCLEOTIDE SEQUENCE</scope>
    <source>
        <strain evidence="2">AH 40177</strain>
    </source>
</reference>
<evidence type="ECO:0000313" key="2">
    <source>
        <dbReference type="EMBL" id="KAF9059727.1"/>
    </source>
</evidence>
<name>A0A9P5PBI3_9AGAR</name>
<evidence type="ECO:0000313" key="3">
    <source>
        <dbReference type="Proteomes" id="UP000772434"/>
    </source>
</evidence>
<comment type="caution">
    <text evidence="2">The sequence shown here is derived from an EMBL/GenBank/DDBJ whole genome shotgun (WGS) entry which is preliminary data.</text>
</comment>
<dbReference type="Proteomes" id="UP000772434">
    <property type="component" value="Unassembled WGS sequence"/>
</dbReference>
<gene>
    <name evidence="2" type="ORF">BDP27DRAFT_1340880</name>
</gene>
<sequence>MCVDSISLCFVVDFGSFVICLSTSSFHHTYLLFELDYPSLSLISIFSVLLLSFFMSIPHSFCIKSPCSCLIYNCEFLSDYLEKFIKFKPSPMWYVLMVTLF</sequence>
<dbReference type="AlphaFoldDB" id="A0A9P5PBI3"/>
<keyword evidence="1" id="KW-1133">Transmembrane helix</keyword>
<keyword evidence="1" id="KW-0812">Transmembrane</keyword>
<accession>A0A9P5PBI3</accession>
<proteinExistence type="predicted"/>